<dbReference type="Gene3D" id="1.25.10.10">
    <property type="entry name" value="Leucine-rich Repeat Variant"/>
    <property type="match status" value="1"/>
</dbReference>
<evidence type="ECO:0000313" key="3">
    <source>
        <dbReference type="Proteomes" id="UP000274131"/>
    </source>
</evidence>
<dbReference type="Proteomes" id="UP000274131">
    <property type="component" value="Unassembled WGS sequence"/>
</dbReference>
<accession>A0A0N4V4J4</accession>
<protein>
    <submittedName>
        <fullName evidence="4">MMS19 nucleotide excision repair protein</fullName>
    </submittedName>
</protein>
<dbReference type="EMBL" id="UXUI01007944">
    <property type="protein sequence ID" value="VDD89984.1"/>
    <property type="molecule type" value="Genomic_DNA"/>
</dbReference>
<organism evidence="4">
    <name type="scientific">Enterobius vermicularis</name>
    <name type="common">Human pinworm</name>
    <dbReference type="NCBI Taxonomy" id="51028"/>
    <lineage>
        <taxon>Eukaryota</taxon>
        <taxon>Metazoa</taxon>
        <taxon>Ecdysozoa</taxon>
        <taxon>Nematoda</taxon>
        <taxon>Chromadorea</taxon>
        <taxon>Rhabditida</taxon>
        <taxon>Spirurina</taxon>
        <taxon>Oxyuridomorpha</taxon>
        <taxon>Oxyuroidea</taxon>
        <taxon>Oxyuridae</taxon>
        <taxon>Enterobius</taxon>
    </lineage>
</organism>
<feature type="domain" description="Protein HGH1 N-terminal" evidence="1">
    <location>
        <begin position="106"/>
        <end position="215"/>
    </location>
</feature>
<sequence>MPTEASLSAIPELVQFLNAETSPEIRHSAIAYIVGISATAEDEFVPTGFAAHNFSLTKSFCALFETVPSDQPALYSGFINITSDDPLTANFVIEHSSVISISTVHCKNQDSLASDAAKLLSNLSLHFSSKVLNIVAKEWPAFLTDTIDLLNAKDSADFADYLGYVLVNCTELPKIRREVCDHVKNLLPLISLKNRPKRRLIAVDIVRNLCFDDDNKILENILLKKRGKQSTYSFGFRRKLLPLLFKETTPAKLERGRQVMAKIRYGMFDDCNCDRVDDDDLIVIVEKRVKILVGHNAGFV</sequence>
<evidence type="ECO:0000313" key="2">
    <source>
        <dbReference type="EMBL" id="VDD89984.1"/>
    </source>
</evidence>
<keyword evidence="3" id="KW-1185">Reference proteome</keyword>
<dbReference type="InterPro" id="IPR011989">
    <property type="entry name" value="ARM-like"/>
</dbReference>
<dbReference type="InterPro" id="IPR007205">
    <property type="entry name" value="Protein_HGH1_N"/>
</dbReference>
<name>A0A0N4V4J4_ENTVE</name>
<dbReference type="OrthoDB" id="338814at2759"/>
<dbReference type="STRING" id="51028.A0A0N4V4J4"/>
<dbReference type="WBParaSite" id="EVEC_0000505101-mRNA-1">
    <property type="protein sequence ID" value="EVEC_0000505101-mRNA-1"/>
    <property type="gene ID" value="EVEC_0000505101"/>
</dbReference>
<dbReference type="SUPFAM" id="SSF48371">
    <property type="entry name" value="ARM repeat"/>
    <property type="match status" value="1"/>
</dbReference>
<dbReference type="AlphaFoldDB" id="A0A0N4V4J4"/>
<dbReference type="InterPro" id="IPR016024">
    <property type="entry name" value="ARM-type_fold"/>
</dbReference>
<reference evidence="2 3" key="2">
    <citation type="submission" date="2018-10" db="EMBL/GenBank/DDBJ databases">
        <authorList>
            <consortium name="Pathogen Informatics"/>
        </authorList>
    </citation>
    <scope>NUCLEOTIDE SEQUENCE [LARGE SCALE GENOMIC DNA]</scope>
</reference>
<proteinExistence type="predicted"/>
<gene>
    <name evidence="2" type="ORF">EVEC_LOCUS4735</name>
</gene>
<evidence type="ECO:0000313" key="4">
    <source>
        <dbReference type="WBParaSite" id="EVEC_0000505101-mRNA-1"/>
    </source>
</evidence>
<dbReference type="Pfam" id="PF04063">
    <property type="entry name" value="DUF383"/>
    <property type="match status" value="1"/>
</dbReference>
<evidence type="ECO:0000259" key="1">
    <source>
        <dbReference type="Pfam" id="PF04063"/>
    </source>
</evidence>
<reference evidence="4" key="1">
    <citation type="submission" date="2017-02" db="UniProtKB">
        <authorList>
            <consortium name="WormBaseParasite"/>
        </authorList>
    </citation>
    <scope>IDENTIFICATION</scope>
</reference>